<evidence type="ECO:0000313" key="2">
    <source>
        <dbReference type="Proteomes" id="UP000515129"/>
    </source>
</evidence>
<feature type="compositionally biased region" description="Polar residues" evidence="1">
    <location>
        <begin position="1"/>
        <end position="15"/>
    </location>
</feature>
<reference evidence="3" key="1">
    <citation type="submission" date="2025-08" db="UniProtKB">
        <authorList>
            <consortium name="RefSeq"/>
        </authorList>
    </citation>
    <scope>IDENTIFICATION</scope>
    <source>
        <strain evidence="3">Wakin</strain>
        <tissue evidence="3">Muscle</tissue>
    </source>
</reference>
<accession>A0A6P6NQJ1</accession>
<sequence>MSSRSTSQGWRWSSSGEDHHTQLQLNSDHTTQRLTALTQQVKRLQTEKDSYQKELATLRLQLQDREHLTSHISGERAAAQCARLGLELNSEEEWPLKASFEIAYSVYIYTAEELLQESSISRPLEVASQLLVEEPQCSDSASKSYRTKVLQRLQEIVENQQDILAMQRQLLAAVAVTMTEEDGFFSVKWAMPNSGGSADP</sequence>
<evidence type="ECO:0000256" key="1">
    <source>
        <dbReference type="SAM" id="MobiDB-lite"/>
    </source>
</evidence>
<dbReference type="KEGG" id="caua:113085048"/>
<feature type="region of interest" description="Disordered" evidence="1">
    <location>
        <begin position="1"/>
        <end position="29"/>
    </location>
</feature>
<protein>
    <submittedName>
        <fullName evidence="3">Uncharacterized protein LOC113085048</fullName>
    </submittedName>
</protein>
<proteinExistence type="predicted"/>
<dbReference type="AlphaFoldDB" id="A0A6P6NQJ1"/>
<evidence type="ECO:0000313" key="3">
    <source>
        <dbReference type="RefSeq" id="XP_026110848.1"/>
    </source>
</evidence>
<dbReference type="Proteomes" id="UP000515129">
    <property type="component" value="Unplaced"/>
</dbReference>
<name>A0A6P6NQJ1_CARAU</name>
<gene>
    <name evidence="3" type="primary">LOC113085048</name>
</gene>
<dbReference type="RefSeq" id="XP_026110848.1">
    <property type="nucleotide sequence ID" value="XM_026255063.1"/>
</dbReference>
<keyword evidence="2" id="KW-1185">Reference proteome</keyword>
<dbReference type="OrthoDB" id="8953456at2759"/>
<organism evidence="2 3">
    <name type="scientific">Carassius auratus</name>
    <name type="common">Goldfish</name>
    <dbReference type="NCBI Taxonomy" id="7957"/>
    <lineage>
        <taxon>Eukaryota</taxon>
        <taxon>Metazoa</taxon>
        <taxon>Chordata</taxon>
        <taxon>Craniata</taxon>
        <taxon>Vertebrata</taxon>
        <taxon>Euteleostomi</taxon>
        <taxon>Actinopterygii</taxon>
        <taxon>Neopterygii</taxon>
        <taxon>Teleostei</taxon>
        <taxon>Ostariophysi</taxon>
        <taxon>Cypriniformes</taxon>
        <taxon>Cyprinidae</taxon>
        <taxon>Cyprininae</taxon>
        <taxon>Carassius</taxon>
    </lineage>
</organism>
<dbReference type="GeneID" id="113085048"/>